<evidence type="ECO:0000313" key="8">
    <source>
        <dbReference type="EMBL" id="PPU99980.1"/>
    </source>
</evidence>
<evidence type="ECO:0000256" key="4">
    <source>
        <dbReference type="ARBA" id="ARBA00022989"/>
    </source>
</evidence>
<comment type="similarity">
    <text evidence="2">Belongs to the GtrA family.</text>
</comment>
<dbReference type="Proteomes" id="UP000238261">
    <property type="component" value="Unassembled WGS sequence"/>
</dbReference>
<dbReference type="InterPro" id="IPR007267">
    <property type="entry name" value="GtrA_DPMS_TM"/>
</dbReference>
<dbReference type="PANTHER" id="PTHR38459:SF1">
    <property type="entry name" value="PROPHAGE BACTOPRENOL-LINKED GLUCOSE TRANSLOCASE HOMOLOG"/>
    <property type="match status" value="1"/>
</dbReference>
<evidence type="ECO:0000256" key="2">
    <source>
        <dbReference type="ARBA" id="ARBA00009399"/>
    </source>
</evidence>
<comment type="caution">
    <text evidence="8">The sequence shown here is derived from an EMBL/GenBank/DDBJ whole genome shotgun (WGS) entry which is preliminary data.</text>
</comment>
<dbReference type="AlphaFoldDB" id="A0A2S7F3F7"/>
<keyword evidence="3 6" id="KW-0812">Transmembrane</keyword>
<evidence type="ECO:0000256" key="3">
    <source>
        <dbReference type="ARBA" id="ARBA00022692"/>
    </source>
</evidence>
<feature type="domain" description="GtrA/DPMS transmembrane" evidence="7">
    <location>
        <begin position="19"/>
        <end position="131"/>
    </location>
</feature>
<name>A0A2S7F3F7_9XANT</name>
<dbReference type="Pfam" id="PF04138">
    <property type="entry name" value="GtrA_DPMS_TM"/>
    <property type="match status" value="1"/>
</dbReference>
<feature type="transmembrane region" description="Helical" evidence="6">
    <location>
        <begin position="108"/>
        <end position="125"/>
    </location>
</feature>
<feature type="transmembrane region" description="Helical" evidence="6">
    <location>
        <begin position="46"/>
        <end position="66"/>
    </location>
</feature>
<sequence>MKPFRAALEDPRIRQFLLYAICGGTGVCLDLCLYTVLIWLDTNYQIANAAGYIAGTLASFTLNRHFTFQTYDRTLQRLGLFLGTALIGYLVSSALLWVLVSILGWGPLWAKLATLAVVLVLQFSLNRAITFRAPTSISSK</sequence>
<evidence type="ECO:0000259" key="7">
    <source>
        <dbReference type="Pfam" id="PF04138"/>
    </source>
</evidence>
<protein>
    <submittedName>
        <fullName evidence="8">GtrA family protein</fullName>
    </submittedName>
</protein>
<evidence type="ECO:0000256" key="1">
    <source>
        <dbReference type="ARBA" id="ARBA00004141"/>
    </source>
</evidence>
<feature type="transmembrane region" description="Helical" evidence="6">
    <location>
        <begin position="16"/>
        <end position="40"/>
    </location>
</feature>
<dbReference type="EMBL" id="MDEG01000001">
    <property type="protein sequence ID" value="PPU99980.1"/>
    <property type="molecule type" value="Genomic_DNA"/>
</dbReference>
<keyword evidence="4 6" id="KW-1133">Transmembrane helix</keyword>
<feature type="transmembrane region" description="Helical" evidence="6">
    <location>
        <begin position="78"/>
        <end position="102"/>
    </location>
</feature>
<reference evidence="9" key="1">
    <citation type="submission" date="2016-08" db="EMBL/GenBank/DDBJ databases">
        <authorList>
            <person name="Merda D."/>
            <person name="Briand M."/>
            <person name="Taghouti G."/>
            <person name="Carrere S."/>
            <person name="Gouzy J."/>
            <person name="Portier P."/>
            <person name="Jacques M.-A."/>
            <person name="Fischer-Le Saux M."/>
        </authorList>
    </citation>
    <scope>NUCLEOTIDE SEQUENCE [LARGE SCALE GENOMIC DNA]</scope>
    <source>
        <strain evidence="9">CFBP1156</strain>
    </source>
</reference>
<evidence type="ECO:0000313" key="9">
    <source>
        <dbReference type="Proteomes" id="UP000238261"/>
    </source>
</evidence>
<keyword evidence="5 6" id="KW-0472">Membrane</keyword>
<accession>A0A2S7F3F7</accession>
<dbReference type="PANTHER" id="PTHR38459">
    <property type="entry name" value="PROPHAGE BACTOPRENOL-LINKED GLUCOSE TRANSLOCASE HOMOLOG"/>
    <property type="match status" value="1"/>
</dbReference>
<gene>
    <name evidence="8" type="ORF">XhyaCFBP1156_02215</name>
</gene>
<dbReference type="RefSeq" id="WP_046980120.1">
    <property type="nucleotide sequence ID" value="NZ_CP043476.1"/>
</dbReference>
<organism evidence="8 9">
    <name type="scientific">Xanthomonas hyacinthi</name>
    <dbReference type="NCBI Taxonomy" id="56455"/>
    <lineage>
        <taxon>Bacteria</taxon>
        <taxon>Pseudomonadati</taxon>
        <taxon>Pseudomonadota</taxon>
        <taxon>Gammaproteobacteria</taxon>
        <taxon>Lysobacterales</taxon>
        <taxon>Lysobacteraceae</taxon>
        <taxon>Xanthomonas</taxon>
    </lineage>
</organism>
<evidence type="ECO:0000256" key="5">
    <source>
        <dbReference type="ARBA" id="ARBA00023136"/>
    </source>
</evidence>
<dbReference type="OrthoDB" id="9154502at2"/>
<evidence type="ECO:0000256" key="6">
    <source>
        <dbReference type="SAM" id="Phobius"/>
    </source>
</evidence>
<dbReference type="GO" id="GO:0000271">
    <property type="term" value="P:polysaccharide biosynthetic process"/>
    <property type="evidence" value="ECO:0007669"/>
    <property type="project" value="InterPro"/>
</dbReference>
<proteinExistence type="inferred from homology"/>
<keyword evidence="9" id="KW-1185">Reference proteome</keyword>
<dbReference type="InterPro" id="IPR051401">
    <property type="entry name" value="GtrA_CellWall_Glycosyl"/>
</dbReference>
<dbReference type="GO" id="GO:0005886">
    <property type="term" value="C:plasma membrane"/>
    <property type="evidence" value="ECO:0007669"/>
    <property type="project" value="TreeGrafter"/>
</dbReference>
<comment type="subcellular location">
    <subcellularLocation>
        <location evidence="1">Membrane</location>
        <topology evidence="1">Multi-pass membrane protein</topology>
    </subcellularLocation>
</comment>